<dbReference type="GO" id="GO:0045892">
    <property type="term" value="P:negative regulation of DNA-templated transcription"/>
    <property type="evidence" value="ECO:0007669"/>
    <property type="project" value="TreeGrafter"/>
</dbReference>
<protein>
    <submittedName>
        <fullName evidence="5">Circadian associated repressor of transcription a</fullName>
    </submittedName>
</protein>
<dbReference type="GO" id="GO:0003735">
    <property type="term" value="F:structural constituent of ribosome"/>
    <property type="evidence" value="ECO:0007669"/>
    <property type="project" value="InterPro"/>
</dbReference>
<evidence type="ECO:0000256" key="4">
    <source>
        <dbReference type="SAM" id="MobiDB-lite"/>
    </source>
</evidence>
<proteinExistence type="inferred from homology"/>
<feature type="region of interest" description="Disordered" evidence="4">
    <location>
        <begin position="517"/>
        <end position="566"/>
    </location>
</feature>
<dbReference type="GO" id="GO:0032922">
    <property type="term" value="P:circadian regulation of gene expression"/>
    <property type="evidence" value="ECO:0007669"/>
    <property type="project" value="InterPro"/>
</dbReference>
<dbReference type="GO" id="GO:1990904">
    <property type="term" value="C:ribonucleoprotein complex"/>
    <property type="evidence" value="ECO:0007669"/>
    <property type="project" value="UniProtKB-KW"/>
</dbReference>
<keyword evidence="6" id="KW-1185">Reference proteome</keyword>
<evidence type="ECO:0000313" key="6">
    <source>
        <dbReference type="Proteomes" id="UP001314229"/>
    </source>
</evidence>
<reference evidence="5 6" key="1">
    <citation type="submission" date="2024-01" db="EMBL/GenBank/DDBJ databases">
        <authorList>
            <person name="Alioto T."/>
            <person name="Alioto T."/>
            <person name="Gomez Garrido J."/>
        </authorList>
    </citation>
    <scope>NUCLEOTIDE SEQUENCE [LARGE SCALE GENOMIC DNA]</scope>
</reference>
<feature type="region of interest" description="Disordered" evidence="4">
    <location>
        <begin position="303"/>
        <end position="322"/>
    </location>
</feature>
<dbReference type="AlphaFoldDB" id="A0AAV1MR47"/>
<dbReference type="Pfam" id="PF01165">
    <property type="entry name" value="Ribosomal_S21"/>
    <property type="match status" value="1"/>
</dbReference>
<accession>A0AAV1MR47</accession>
<dbReference type="Pfam" id="PF15673">
    <property type="entry name" value="Ciart"/>
    <property type="match status" value="1"/>
</dbReference>
<dbReference type="GO" id="GO:0005840">
    <property type="term" value="C:ribosome"/>
    <property type="evidence" value="ECO:0007669"/>
    <property type="project" value="UniProtKB-KW"/>
</dbReference>
<dbReference type="InterPro" id="IPR031373">
    <property type="entry name" value="Ciart"/>
</dbReference>
<dbReference type="GO" id="GO:0000978">
    <property type="term" value="F:RNA polymerase II cis-regulatory region sequence-specific DNA binding"/>
    <property type="evidence" value="ECO:0007669"/>
    <property type="project" value="TreeGrafter"/>
</dbReference>
<dbReference type="NCBIfam" id="TIGR00030">
    <property type="entry name" value="S21p"/>
    <property type="match status" value="1"/>
</dbReference>
<comment type="similarity">
    <text evidence="1">Belongs to the bacterial ribosomal protein bS21 family.</text>
</comment>
<dbReference type="GO" id="GO:0006412">
    <property type="term" value="P:translation"/>
    <property type="evidence" value="ECO:0007669"/>
    <property type="project" value="InterPro"/>
</dbReference>
<organism evidence="5 6">
    <name type="scientific">Scomber scombrus</name>
    <name type="common">Atlantic mackerel</name>
    <name type="synonym">Scomber vernalis</name>
    <dbReference type="NCBI Taxonomy" id="13677"/>
    <lineage>
        <taxon>Eukaryota</taxon>
        <taxon>Metazoa</taxon>
        <taxon>Chordata</taxon>
        <taxon>Craniata</taxon>
        <taxon>Vertebrata</taxon>
        <taxon>Euteleostomi</taxon>
        <taxon>Actinopterygii</taxon>
        <taxon>Neopterygii</taxon>
        <taxon>Teleostei</taxon>
        <taxon>Neoteleostei</taxon>
        <taxon>Acanthomorphata</taxon>
        <taxon>Pelagiaria</taxon>
        <taxon>Scombriformes</taxon>
        <taxon>Scombridae</taxon>
        <taxon>Scomber</taxon>
    </lineage>
</organism>
<keyword evidence="2" id="KW-0689">Ribosomal protein</keyword>
<feature type="compositionally biased region" description="Polar residues" evidence="4">
    <location>
        <begin position="548"/>
        <end position="566"/>
    </location>
</feature>
<sequence length="566" mass="63525">MARHLRFVARTVMVQEGNVDAAYSTLNRILSQDGIIETVKRKRYYEKPCRERQRKNFEACKRIYHTEMARKIAFISRTNRDDPWGELKICTMLTCLRCYQFMLISCPEVSVNGRGNSMPHHQHVRLVEAQRAPRFYQPISTEVAANWSSLPANQKIWNSSLTNRGAGAFPARVTAAVPLVYFVYGLKEKPDKSKLHRSREENKGGGEEKAGRHTAICSVLKMNSLGSSSKWPSYDSLPSTPSFLLSESEHTEDEADIFSEGEVDSGTHKSFSADEVLTLSGSCHDFPNHSVKLFSGSLNDQSGDCTGQTKHPDSAPSPIVATIGSSSATPGDLAFAQKCADLRKFICPLLDLLRGLKAGRFDKGLTSFQHSVAMDRLHRILGILQKPEMGERYLHNLLQIEMMLKIWFPQVALQPTLTQTITPRLLPRWRQNQLHMPVKKRKPTWSEPDYSGTVPPRHTHYDHEKQGSCQPATSLDITCLPGALKKRKAPKEEEVETPVHCWAARLEFTKTTGTLSRPSYLCSKTENKNSKRPEIDPPSPRGRMAATQDGSVSTSANITTDHLSWP</sequence>
<evidence type="ECO:0000256" key="2">
    <source>
        <dbReference type="ARBA" id="ARBA00022980"/>
    </source>
</evidence>
<dbReference type="InterPro" id="IPR001911">
    <property type="entry name" value="Ribosomal_bS21"/>
</dbReference>
<dbReference type="EMBL" id="CAWUFR010000001">
    <property type="protein sequence ID" value="CAK6949229.1"/>
    <property type="molecule type" value="Genomic_DNA"/>
</dbReference>
<dbReference type="GO" id="GO:0005634">
    <property type="term" value="C:nucleus"/>
    <property type="evidence" value="ECO:0007669"/>
    <property type="project" value="TreeGrafter"/>
</dbReference>
<gene>
    <name evidence="5" type="ORF">FSCOSCO3_A006665</name>
</gene>
<comment type="caution">
    <text evidence="5">The sequence shown here is derived from an EMBL/GenBank/DDBJ whole genome shotgun (WGS) entry which is preliminary data.</text>
</comment>
<keyword evidence="3" id="KW-0687">Ribonucleoprotein</keyword>
<dbReference type="InterPro" id="IPR038380">
    <property type="entry name" value="Ribosomal_bS21_sf"/>
</dbReference>
<evidence type="ECO:0000313" key="5">
    <source>
        <dbReference type="EMBL" id="CAK6949229.1"/>
    </source>
</evidence>
<dbReference type="Gene3D" id="1.20.5.1150">
    <property type="entry name" value="Ribosomal protein S8"/>
    <property type="match status" value="1"/>
</dbReference>
<dbReference type="PANTHER" id="PTHR35441:SF1">
    <property type="entry name" value="CIRCADIAN-ASSOCIATED TRANSCRIPTIONAL REPRESSOR"/>
    <property type="match status" value="1"/>
</dbReference>
<evidence type="ECO:0000256" key="3">
    <source>
        <dbReference type="ARBA" id="ARBA00023274"/>
    </source>
</evidence>
<name>A0AAV1MR47_SCOSC</name>
<dbReference type="PANTHER" id="PTHR35441">
    <property type="entry name" value="CIRCADIAN-ASSOCIATED TRANSCRIPTIONAL REPRESSOR"/>
    <property type="match status" value="1"/>
</dbReference>
<dbReference type="Proteomes" id="UP001314229">
    <property type="component" value="Unassembled WGS sequence"/>
</dbReference>
<evidence type="ECO:0000256" key="1">
    <source>
        <dbReference type="ARBA" id="ARBA00006640"/>
    </source>
</evidence>
<feature type="compositionally biased region" description="Basic and acidic residues" evidence="4">
    <location>
        <begin position="525"/>
        <end position="535"/>
    </location>
</feature>